<protein>
    <submittedName>
        <fullName evidence="2">Os02g0306801 protein</fullName>
    </submittedName>
</protein>
<reference evidence="2 3" key="2">
    <citation type="journal article" date="2013" name="Plant Cell Physiol.">
        <title>Rice Annotation Project Database (RAP-DB): an integrative and interactive database for rice genomics.</title>
        <authorList>
            <person name="Sakai H."/>
            <person name="Lee S.S."/>
            <person name="Tanaka T."/>
            <person name="Numa H."/>
            <person name="Kim J."/>
            <person name="Kawahara Y."/>
            <person name="Wakimoto H."/>
            <person name="Yang C.C."/>
            <person name="Iwamoto M."/>
            <person name="Abe T."/>
            <person name="Yamada Y."/>
            <person name="Muto A."/>
            <person name="Inokuchi H."/>
            <person name="Ikemura T."/>
            <person name="Matsumoto T."/>
            <person name="Sasaki T."/>
            <person name="Itoh T."/>
        </authorList>
    </citation>
    <scope>NUCLEOTIDE SEQUENCE [LARGE SCALE GENOMIC DNA]</scope>
    <source>
        <strain evidence="3">cv. Nipponbare</strain>
    </source>
</reference>
<dbReference type="InParanoid" id="A0A0P0VI44"/>
<feature type="transmembrane region" description="Helical" evidence="1">
    <location>
        <begin position="28"/>
        <end position="49"/>
    </location>
</feature>
<reference evidence="2 3" key="3">
    <citation type="journal article" date="2013" name="Rice">
        <title>Improvement of the Oryza sativa Nipponbare reference genome using next generation sequence and optical map data.</title>
        <authorList>
            <person name="Kawahara Y."/>
            <person name="de la Bastide M."/>
            <person name="Hamilton J.P."/>
            <person name="Kanamori H."/>
            <person name="McCombie W.R."/>
            <person name="Ouyang S."/>
            <person name="Schwartz D.C."/>
            <person name="Tanaka T."/>
            <person name="Wu J."/>
            <person name="Zhou S."/>
            <person name="Childs K.L."/>
            <person name="Davidson R.M."/>
            <person name="Lin H."/>
            <person name="Quesada-Ocampo L."/>
            <person name="Vaillancourt B."/>
            <person name="Sakai H."/>
            <person name="Lee S.S."/>
            <person name="Kim J."/>
            <person name="Numa H."/>
            <person name="Itoh T."/>
            <person name="Buell C.R."/>
            <person name="Matsumoto T."/>
        </authorList>
    </citation>
    <scope>NUCLEOTIDE SEQUENCE [LARGE SCALE GENOMIC DNA]</scope>
    <source>
        <strain evidence="3">cv. Nipponbare</strain>
    </source>
</reference>
<dbReference type="AlphaFoldDB" id="A0A0P0VI44"/>
<dbReference type="EMBL" id="AP014958">
    <property type="protein sequence ID" value="BAS78291.1"/>
    <property type="molecule type" value="Genomic_DNA"/>
</dbReference>
<sequence>MNYTITIQRKFANDGECAYRYRRRCCDLVGLGDLLELGLGLLLAVGVLVRVPLHGQLPVRLLQLLLGGAPLHLQQLVVVHPHNESPLLSSPLL</sequence>
<gene>
    <name evidence="2" type="ordered locus">Os02g0306801</name>
    <name evidence="2" type="ORF">OSNPB_020306801</name>
</gene>
<organism evidence="2 3">
    <name type="scientific">Oryza sativa subsp. japonica</name>
    <name type="common">Rice</name>
    <dbReference type="NCBI Taxonomy" id="39947"/>
    <lineage>
        <taxon>Eukaryota</taxon>
        <taxon>Viridiplantae</taxon>
        <taxon>Streptophyta</taxon>
        <taxon>Embryophyta</taxon>
        <taxon>Tracheophyta</taxon>
        <taxon>Spermatophyta</taxon>
        <taxon>Magnoliopsida</taxon>
        <taxon>Liliopsida</taxon>
        <taxon>Poales</taxon>
        <taxon>Poaceae</taxon>
        <taxon>BOP clade</taxon>
        <taxon>Oryzoideae</taxon>
        <taxon>Oryzeae</taxon>
        <taxon>Oryzinae</taxon>
        <taxon>Oryza</taxon>
        <taxon>Oryza sativa</taxon>
    </lineage>
</organism>
<reference evidence="3" key="1">
    <citation type="journal article" date="2005" name="Nature">
        <title>The map-based sequence of the rice genome.</title>
        <authorList>
            <consortium name="International rice genome sequencing project (IRGSP)"/>
            <person name="Matsumoto T."/>
            <person name="Wu J."/>
            <person name="Kanamori H."/>
            <person name="Katayose Y."/>
            <person name="Fujisawa M."/>
            <person name="Namiki N."/>
            <person name="Mizuno H."/>
            <person name="Yamamoto K."/>
            <person name="Antonio B.A."/>
            <person name="Baba T."/>
            <person name="Sakata K."/>
            <person name="Nagamura Y."/>
            <person name="Aoki H."/>
            <person name="Arikawa K."/>
            <person name="Arita K."/>
            <person name="Bito T."/>
            <person name="Chiden Y."/>
            <person name="Fujitsuka N."/>
            <person name="Fukunaka R."/>
            <person name="Hamada M."/>
            <person name="Harada C."/>
            <person name="Hayashi A."/>
            <person name="Hijishita S."/>
            <person name="Honda M."/>
            <person name="Hosokawa S."/>
            <person name="Ichikawa Y."/>
            <person name="Idonuma A."/>
            <person name="Iijima M."/>
            <person name="Ikeda M."/>
            <person name="Ikeno M."/>
            <person name="Ito K."/>
            <person name="Ito S."/>
            <person name="Ito T."/>
            <person name="Ito Y."/>
            <person name="Ito Y."/>
            <person name="Iwabuchi A."/>
            <person name="Kamiya K."/>
            <person name="Karasawa W."/>
            <person name="Kurita K."/>
            <person name="Katagiri S."/>
            <person name="Kikuta A."/>
            <person name="Kobayashi H."/>
            <person name="Kobayashi N."/>
            <person name="Machita K."/>
            <person name="Maehara T."/>
            <person name="Masukawa M."/>
            <person name="Mizubayashi T."/>
            <person name="Mukai Y."/>
            <person name="Nagasaki H."/>
            <person name="Nagata Y."/>
            <person name="Naito S."/>
            <person name="Nakashima M."/>
            <person name="Nakama Y."/>
            <person name="Nakamichi Y."/>
            <person name="Nakamura M."/>
            <person name="Meguro A."/>
            <person name="Negishi M."/>
            <person name="Ohta I."/>
            <person name="Ohta T."/>
            <person name="Okamoto M."/>
            <person name="Ono N."/>
            <person name="Saji S."/>
            <person name="Sakaguchi M."/>
            <person name="Sakai K."/>
            <person name="Shibata M."/>
            <person name="Shimokawa T."/>
            <person name="Song J."/>
            <person name="Takazaki Y."/>
            <person name="Terasawa K."/>
            <person name="Tsugane M."/>
            <person name="Tsuji K."/>
            <person name="Ueda S."/>
            <person name="Waki K."/>
            <person name="Yamagata H."/>
            <person name="Yamamoto M."/>
            <person name="Yamamoto S."/>
            <person name="Yamane H."/>
            <person name="Yoshiki S."/>
            <person name="Yoshihara R."/>
            <person name="Yukawa K."/>
            <person name="Zhong H."/>
            <person name="Yano M."/>
            <person name="Yuan Q."/>
            <person name="Ouyang S."/>
            <person name="Liu J."/>
            <person name="Jones K.M."/>
            <person name="Gansberger K."/>
            <person name="Moffat K."/>
            <person name="Hill J."/>
            <person name="Bera J."/>
            <person name="Fadrosh D."/>
            <person name="Jin S."/>
            <person name="Johri S."/>
            <person name="Kim M."/>
            <person name="Overton L."/>
            <person name="Reardon M."/>
            <person name="Tsitrin T."/>
            <person name="Vuong H."/>
            <person name="Weaver B."/>
            <person name="Ciecko A."/>
            <person name="Tallon L."/>
            <person name="Jackson J."/>
            <person name="Pai G."/>
            <person name="Aken S.V."/>
            <person name="Utterback T."/>
            <person name="Reidmuller S."/>
            <person name="Feldblyum T."/>
            <person name="Hsiao J."/>
            <person name="Zismann V."/>
            <person name="Iobst S."/>
            <person name="de Vazeille A.R."/>
            <person name="Buell C.R."/>
            <person name="Ying K."/>
            <person name="Li Y."/>
            <person name="Lu T."/>
            <person name="Huang Y."/>
            <person name="Zhao Q."/>
            <person name="Feng Q."/>
            <person name="Zhang L."/>
            <person name="Zhu J."/>
            <person name="Weng Q."/>
            <person name="Mu J."/>
            <person name="Lu Y."/>
            <person name="Fan D."/>
            <person name="Liu Y."/>
            <person name="Guan J."/>
            <person name="Zhang Y."/>
            <person name="Yu S."/>
            <person name="Liu X."/>
            <person name="Zhang Y."/>
            <person name="Hong G."/>
            <person name="Han B."/>
            <person name="Choisne N."/>
            <person name="Demange N."/>
            <person name="Orjeda G."/>
            <person name="Samain S."/>
            <person name="Cattolico L."/>
            <person name="Pelletier E."/>
            <person name="Couloux A."/>
            <person name="Segurens B."/>
            <person name="Wincker P."/>
            <person name="D'Hont A."/>
            <person name="Scarpelli C."/>
            <person name="Weissenbach J."/>
            <person name="Salanoubat M."/>
            <person name="Quetier F."/>
            <person name="Yu Y."/>
            <person name="Kim H.R."/>
            <person name="Rambo T."/>
            <person name="Currie J."/>
            <person name="Collura K."/>
            <person name="Luo M."/>
            <person name="Yang T."/>
            <person name="Ammiraju J.S.S."/>
            <person name="Engler F."/>
            <person name="Soderlund C."/>
            <person name="Wing R.A."/>
            <person name="Palmer L.E."/>
            <person name="de la Bastide M."/>
            <person name="Spiegel L."/>
            <person name="Nascimento L."/>
            <person name="Zutavern T."/>
            <person name="O'Shaughnessy A."/>
            <person name="Dike S."/>
            <person name="Dedhia N."/>
            <person name="Preston R."/>
            <person name="Balija V."/>
            <person name="McCombie W.R."/>
            <person name="Chow T."/>
            <person name="Chen H."/>
            <person name="Chung M."/>
            <person name="Chen C."/>
            <person name="Shaw J."/>
            <person name="Wu H."/>
            <person name="Hsiao K."/>
            <person name="Chao Y."/>
            <person name="Chu M."/>
            <person name="Cheng C."/>
            <person name="Hour A."/>
            <person name="Lee P."/>
            <person name="Lin S."/>
            <person name="Lin Y."/>
            <person name="Liou J."/>
            <person name="Liu S."/>
            <person name="Hsing Y."/>
            <person name="Raghuvanshi S."/>
            <person name="Mohanty A."/>
            <person name="Bharti A.K."/>
            <person name="Gaur A."/>
            <person name="Gupta V."/>
            <person name="Kumar D."/>
            <person name="Ravi V."/>
            <person name="Vij S."/>
            <person name="Kapur A."/>
            <person name="Khurana P."/>
            <person name="Khurana P."/>
            <person name="Khurana J.P."/>
            <person name="Tyagi A.K."/>
            <person name="Gaikwad K."/>
            <person name="Singh A."/>
            <person name="Dalal V."/>
            <person name="Srivastava S."/>
            <person name="Dixit A."/>
            <person name="Pal A.K."/>
            <person name="Ghazi I.A."/>
            <person name="Yadav M."/>
            <person name="Pandit A."/>
            <person name="Bhargava A."/>
            <person name="Sureshbabu K."/>
            <person name="Batra K."/>
            <person name="Sharma T.R."/>
            <person name="Mohapatra T."/>
            <person name="Singh N.K."/>
            <person name="Messing J."/>
            <person name="Nelson A.B."/>
            <person name="Fuks G."/>
            <person name="Kavchok S."/>
            <person name="Keizer G."/>
            <person name="Linton E."/>
            <person name="Llaca V."/>
            <person name="Song R."/>
            <person name="Tanyolac B."/>
            <person name="Young S."/>
            <person name="Ho-Il K."/>
            <person name="Hahn J.H."/>
            <person name="Sangsakoo G."/>
            <person name="Vanavichit A."/>
            <person name="de Mattos Luiz.A.T."/>
            <person name="Zimmer P.D."/>
            <person name="Malone G."/>
            <person name="Dellagostin O."/>
            <person name="de Oliveira A.C."/>
            <person name="Bevan M."/>
            <person name="Bancroft I."/>
            <person name="Minx P."/>
            <person name="Cordum H."/>
            <person name="Wilson R."/>
            <person name="Cheng Z."/>
            <person name="Jin W."/>
            <person name="Jiang J."/>
            <person name="Leong S.A."/>
            <person name="Iwama H."/>
            <person name="Gojobori T."/>
            <person name="Itoh T."/>
            <person name="Niimura Y."/>
            <person name="Fujii Y."/>
            <person name="Habara T."/>
            <person name="Sakai H."/>
            <person name="Sato Y."/>
            <person name="Wilson G."/>
            <person name="Kumar K."/>
            <person name="McCouch S."/>
            <person name="Juretic N."/>
            <person name="Hoen D."/>
            <person name="Wright S."/>
            <person name="Bruskiewich R."/>
            <person name="Bureau T."/>
            <person name="Miyao A."/>
            <person name="Hirochika H."/>
            <person name="Nishikawa T."/>
            <person name="Kadowaki K."/>
            <person name="Sugiura M."/>
            <person name="Burr B."/>
            <person name="Sasaki T."/>
        </authorList>
    </citation>
    <scope>NUCLEOTIDE SEQUENCE [LARGE SCALE GENOMIC DNA]</scope>
    <source>
        <strain evidence="3">cv. Nipponbare</strain>
    </source>
</reference>
<keyword evidence="3" id="KW-1185">Reference proteome</keyword>
<accession>A0A0P0VI44</accession>
<dbReference type="Proteomes" id="UP000059680">
    <property type="component" value="Chromosome 2"/>
</dbReference>
<feature type="non-terminal residue" evidence="2">
    <location>
        <position position="1"/>
    </location>
</feature>
<name>A0A0P0VI44_ORYSJ</name>
<keyword evidence="1" id="KW-0472">Membrane</keyword>
<evidence type="ECO:0000256" key="1">
    <source>
        <dbReference type="SAM" id="Phobius"/>
    </source>
</evidence>
<keyword evidence="1" id="KW-1133">Transmembrane helix</keyword>
<keyword evidence="1" id="KW-0812">Transmembrane</keyword>
<evidence type="ECO:0000313" key="2">
    <source>
        <dbReference type="EMBL" id="BAS78291.1"/>
    </source>
</evidence>
<proteinExistence type="predicted"/>
<evidence type="ECO:0000313" key="3">
    <source>
        <dbReference type="Proteomes" id="UP000059680"/>
    </source>
</evidence>
<dbReference type="PaxDb" id="39947-A0A0P0VI44"/>